<evidence type="ECO:0000256" key="1">
    <source>
        <dbReference type="SAM" id="MobiDB-lite"/>
    </source>
</evidence>
<dbReference type="OrthoDB" id="411552at2759"/>
<sequence>MHHGHHGHHGLGSQWADDDKDYMCLPALHAKSDQGSRVEGKRVYPRADVACQGSECGSLLKNDMYAWQFHSAAGVHTAQQSKASLRVYSTEDHSKLYDGLAGRPHVTGPPRPYDTPRRRFPGANVSQVDGLLRDDMTPLASEHPSQYGELYNGAAGVHKHWLLKPKAEEQGEVQRSCGGAGPSQVDEILLGRDIDGSTTSTLKQLEFSRGAAGCKSIGVAPKLMGKRCVPGGASEVDELIWGTDVDGSSDPVFLKAKDQLFRGAAGVPGAAVAGAGVGKMPLTSRGRRHLPATTSAPSAIPSATPSGPSESKAEGRRHLAGPADRVAFLLGKPDKGKEEESQTLGRGRRHIPAVGASRVDDIVLGRDIDGSAQQFALFADAAGAEGAAGRRCAGEESRLEGRRHLPAFGASRVDDVVLGKDIDGSAQQFATAEVAGAGAAGRRCVGVDLRVQGRRHAPQEGGGDAAGHRALPRGLERRLQEVAEGFL</sequence>
<name>A0A812K3E1_9DINO</name>
<keyword evidence="3" id="KW-1185">Reference proteome</keyword>
<proteinExistence type="predicted"/>
<reference evidence="2" key="1">
    <citation type="submission" date="2021-02" db="EMBL/GenBank/DDBJ databases">
        <authorList>
            <person name="Dougan E. K."/>
            <person name="Rhodes N."/>
            <person name="Thang M."/>
            <person name="Chan C."/>
        </authorList>
    </citation>
    <scope>NUCLEOTIDE SEQUENCE</scope>
</reference>
<feature type="region of interest" description="Disordered" evidence="1">
    <location>
        <begin position="280"/>
        <end position="318"/>
    </location>
</feature>
<comment type="caution">
    <text evidence="2">The sequence shown here is derived from an EMBL/GenBank/DDBJ whole genome shotgun (WGS) entry which is preliminary data.</text>
</comment>
<feature type="region of interest" description="Disordered" evidence="1">
    <location>
        <begin position="98"/>
        <end position="123"/>
    </location>
</feature>
<organism evidence="2 3">
    <name type="scientific">Symbiodinium natans</name>
    <dbReference type="NCBI Taxonomy" id="878477"/>
    <lineage>
        <taxon>Eukaryota</taxon>
        <taxon>Sar</taxon>
        <taxon>Alveolata</taxon>
        <taxon>Dinophyceae</taxon>
        <taxon>Suessiales</taxon>
        <taxon>Symbiodiniaceae</taxon>
        <taxon>Symbiodinium</taxon>
    </lineage>
</organism>
<evidence type="ECO:0000313" key="2">
    <source>
        <dbReference type="EMBL" id="CAE7221567.1"/>
    </source>
</evidence>
<accession>A0A812K3E1</accession>
<dbReference type="Proteomes" id="UP000604046">
    <property type="component" value="Unassembled WGS sequence"/>
</dbReference>
<dbReference type="AlphaFoldDB" id="A0A812K3E1"/>
<dbReference type="EMBL" id="CAJNDS010000597">
    <property type="protein sequence ID" value="CAE7221567.1"/>
    <property type="molecule type" value="Genomic_DNA"/>
</dbReference>
<feature type="compositionally biased region" description="Low complexity" evidence="1">
    <location>
        <begin position="291"/>
        <end position="309"/>
    </location>
</feature>
<protein>
    <submittedName>
        <fullName evidence="2">Uncharacterized protein</fullName>
    </submittedName>
</protein>
<evidence type="ECO:0000313" key="3">
    <source>
        <dbReference type="Proteomes" id="UP000604046"/>
    </source>
</evidence>
<gene>
    <name evidence="2" type="ORF">SNAT2548_LOCUS8174</name>
</gene>